<dbReference type="AlphaFoldDB" id="A0AAN7HTU3"/>
<protein>
    <submittedName>
        <fullName evidence="2">Uncharacterized protein</fullName>
    </submittedName>
</protein>
<organism evidence="2 3">
    <name type="scientific">Corynascus novoguineensis</name>
    <dbReference type="NCBI Taxonomy" id="1126955"/>
    <lineage>
        <taxon>Eukaryota</taxon>
        <taxon>Fungi</taxon>
        <taxon>Dikarya</taxon>
        <taxon>Ascomycota</taxon>
        <taxon>Pezizomycotina</taxon>
        <taxon>Sordariomycetes</taxon>
        <taxon>Sordariomycetidae</taxon>
        <taxon>Sordariales</taxon>
        <taxon>Chaetomiaceae</taxon>
        <taxon>Corynascus</taxon>
    </lineage>
</organism>
<feature type="compositionally biased region" description="Low complexity" evidence="1">
    <location>
        <begin position="100"/>
        <end position="111"/>
    </location>
</feature>
<evidence type="ECO:0000313" key="2">
    <source>
        <dbReference type="EMBL" id="KAK4250983.1"/>
    </source>
</evidence>
<accession>A0AAN7HTU3</accession>
<reference evidence="2" key="1">
    <citation type="journal article" date="2023" name="Mol. Phylogenet. Evol.">
        <title>Genome-scale phylogeny and comparative genomics of the fungal order Sordariales.</title>
        <authorList>
            <person name="Hensen N."/>
            <person name="Bonometti L."/>
            <person name="Westerberg I."/>
            <person name="Brannstrom I.O."/>
            <person name="Guillou S."/>
            <person name="Cros-Aarteil S."/>
            <person name="Calhoun S."/>
            <person name="Haridas S."/>
            <person name="Kuo A."/>
            <person name="Mondo S."/>
            <person name="Pangilinan J."/>
            <person name="Riley R."/>
            <person name="LaButti K."/>
            <person name="Andreopoulos B."/>
            <person name="Lipzen A."/>
            <person name="Chen C."/>
            <person name="Yan M."/>
            <person name="Daum C."/>
            <person name="Ng V."/>
            <person name="Clum A."/>
            <person name="Steindorff A."/>
            <person name="Ohm R.A."/>
            <person name="Martin F."/>
            <person name="Silar P."/>
            <person name="Natvig D.O."/>
            <person name="Lalanne C."/>
            <person name="Gautier V."/>
            <person name="Ament-Velasquez S.L."/>
            <person name="Kruys A."/>
            <person name="Hutchinson M.I."/>
            <person name="Powell A.J."/>
            <person name="Barry K."/>
            <person name="Miller A.N."/>
            <person name="Grigoriev I.V."/>
            <person name="Debuchy R."/>
            <person name="Gladieux P."/>
            <person name="Hiltunen Thoren M."/>
            <person name="Johannesson H."/>
        </authorList>
    </citation>
    <scope>NUCLEOTIDE SEQUENCE</scope>
    <source>
        <strain evidence="2">CBS 359.72</strain>
    </source>
</reference>
<dbReference type="EMBL" id="MU857609">
    <property type="protein sequence ID" value="KAK4250983.1"/>
    <property type="molecule type" value="Genomic_DNA"/>
</dbReference>
<evidence type="ECO:0000256" key="1">
    <source>
        <dbReference type="SAM" id="MobiDB-lite"/>
    </source>
</evidence>
<feature type="compositionally biased region" description="Polar residues" evidence="1">
    <location>
        <begin position="38"/>
        <end position="52"/>
    </location>
</feature>
<sequence>MASSMTDDVPRFARTGVESLSAEDFETASVRSIRSAAPSYTSDAPSYHSTNPHPEPLPAYSPPARTTSAQSAATATTTTRTAAAPRNGSVSSLLDLVEPSTTSSSSSTSSTPRRYGLPPVPTGPPRPPPAELPSLAHFRASSSWLDSGSSSASFSNPNARIYHNVALRRASAASNGGGGRGSGSRSHLDGAMLRRVMLERIDEEERNSHLSRVRPLEDPYLVGEEAAARARAQRLARERSLGDEVLIREDRRWDWFLAQMKDREERERSWKRFRKDVEKRSTSRLPFRIGARF</sequence>
<keyword evidence="3" id="KW-1185">Reference proteome</keyword>
<gene>
    <name evidence="2" type="ORF">C7999DRAFT_11293</name>
</gene>
<name>A0AAN7HTU3_9PEZI</name>
<evidence type="ECO:0000313" key="3">
    <source>
        <dbReference type="Proteomes" id="UP001303647"/>
    </source>
</evidence>
<feature type="region of interest" description="Disordered" evidence="1">
    <location>
        <begin position="1"/>
        <end position="134"/>
    </location>
</feature>
<proteinExistence type="predicted"/>
<feature type="compositionally biased region" description="Low complexity" evidence="1">
    <location>
        <begin position="62"/>
        <end position="86"/>
    </location>
</feature>
<feature type="compositionally biased region" description="Pro residues" evidence="1">
    <location>
        <begin position="118"/>
        <end position="131"/>
    </location>
</feature>
<comment type="caution">
    <text evidence="2">The sequence shown here is derived from an EMBL/GenBank/DDBJ whole genome shotgun (WGS) entry which is preliminary data.</text>
</comment>
<dbReference type="Proteomes" id="UP001303647">
    <property type="component" value="Unassembled WGS sequence"/>
</dbReference>
<reference evidence="2" key="2">
    <citation type="submission" date="2023-05" db="EMBL/GenBank/DDBJ databases">
        <authorList>
            <consortium name="Lawrence Berkeley National Laboratory"/>
            <person name="Steindorff A."/>
            <person name="Hensen N."/>
            <person name="Bonometti L."/>
            <person name="Westerberg I."/>
            <person name="Brannstrom I.O."/>
            <person name="Guillou S."/>
            <person name="Cros-Aarteil S."/>
            <person name="Calhoun S."/>
            <person name="Haridas S."/>
            <person name="Kuo A."/>
            <person name="Mondo S."/>
            <person name="Pangilinan J."/>
            <person name="Riley R."/>
            <person name="Labutti K."/>
            <person name="Andreopoulos B."/>
            <person name="Lipzen A."/>
            <person name="Chen C."/>
            <person name="Yanf M."/>
            <person name="Daum C."/>
            <person name="Ng V."/>
            <person name="Clum A."/>
            <person name="Ohm R."/>
            <person name="Martin F."/>
            <person name="Silar P."/>
            <person name="Natvig D."/>
            <person name="Lalanne C."/>
            <person name="Gautier V."/>
            <person name="Ament-Velasquez S.L."/>
            <person name="Kruys A."/>
            <person name="Hutchinson M.I."/>
            <person name="Powell A.J."/>
            <person name="Barry K."/>
            <person name="Miller A.N."/>
            <person name="Grigoriev I.V."/>
            <person name="Debuchy R."/>
            <person name="Gladieux P."/>
            <person name="Thoren M.H."/>
            <person name="Johannesson H."/>
        </authorList>
    </citation>
    <scope>NUCLEOTIDE SEQUENCE</scope>
    <source>
        <strain evidence="2">CBS 359.72</strain>
    </source>
</reference>